<dbReference type="GO" id="GO:0047884">
    <property type="term" value="F:FAD diphosphatase activity"/>
    <property type="evidence" value="ECO:0007669"/>
    <property type="project" value="TreeGrafter"/>
</dbReference>
<dbReference type="InterPro" id="IPR036425">
    <property type="entry name" value="MoaB/Mog-like_dom_sf"/>
</dbReference>
<name>A0AAN7CPP8_9PEZI</name>
<dbReference type="PANTHER" id="PTHR47675">
    <property type="entry name" value="MOLYBDOPTERIN BINDING DOMAIN PROTEIN (AFU_ORTHOLOGUE AFUA_5G11210)"/>
    <property type="match status" value="1"/>
</dbReference>
<protein>
    <submittedName>
        <fullName evidence="2">MoaB/Mog domain-containing protein</fullName>
    </submittedName>
</protein>
<dbReference type="Pfam" id="PF00994">
    <property type="entry name" value="MoCF_biosynth"/>
    <property type="match status" value="1"/>
</dbReference>
<feature type="domain" description="MoaB/Mog" evidence="1">
    <location>
        <begin position="19"/>
        <end position="203"/>
    </location>
</feature>
<dbReference type="Pfam" id="PF24102">
    <property type="entry name" value="FLAD1_M"/>
    <property type="match status" value="1"/>
</dbReference>
<dbReference type="EMBL" id="MU857710">
    <property type="protein sequence ID" value="KAK4245157.1"/>
    <property type="molecule type" value="Genomic_DNA"/>
</dbReference>
<accession>A0AAN7CPP8</accession>
<dbReference type="AlphaFoldDB" id="A0AAN7CPP8"/>
<dbReference type="Proteomes" id="UP001303647">
    <property type="component" value="Unassembled WGS sequence"/>
</dbReference>
<dbReference type="PANTHER" id="PTHR47675:SF1">
    <property type="entry name" value="MOLYBDOPTERIN BINDING DOMAIN PROTEIN (AFU_ORTHOLOGUE AFUA_5G11210)"/>
    <property type="match status" value="1"/>
</dbReference>
<proteinExistence type="predicted"/>
<dbReference type="GO" id="GO:0042726">
    <property type="term" value="P:flavin-containing compound metabolic process"/>
    <property type="evidence" value="ECO:0007669"/>
    <property type="project" value="TreeGrafter"/>
</dbReference>
<keyword evidence="3" id="KW-1185">Reference proteome</keyword>
<evidence type="ECO:0000313" key="2">
    <source>
        <dbReference type="EMBL" id="KAK4245157.1"/>
    </source>
</evidence>
<evidence type="ECO:0000259" key="1">
    <source>
        <dbReference type="SMART" id="SM00852"/>
    </source>
</evidence>
<dbReference type="Gene3D" id="3.40.980.10">
    <property type="entry name" value="MoaB/Mog-like domain"/>
    <property type="match status" value="1"/>
</dbReference>
<gene>
    <name evidence="2" type="ORF">C7999DRAFT_43290</name>
</gene>
<comment type="caution">
    <text evidence="2">The sequence shown here is derived from an EMBL/GenBank/DDBJ whole genome shotgun (WGS) entry which is preliminary data.</text>
</comment>
<evidence type="ECO:0000313" key="3">
    <source>
        <dbReference type="Proteomes" id="UP001303647"/>
    </source>
</evidence>
<dbReference type="SUPFAM" id="SSF53218">
    <property type="entry name" value="Molybdenum cofactor biosynthesis proteins"/>
    <property type="match status" value="1"/>
</dbReference>
<dbReference type="SMART" id="SM00852">
    <property type="entry name" value="MoCF_biosynth"/>
    <property type="match status" value="1"/>
</dbReference>
<dbReference type="CDD" id="cd00885">
    <property type="entry name" value="cinA"/>
    <property type="match status" value="1"/>
</dbReference>
<organism evidence="2 3">
    <name type="scientific">Corynascus novoguineensis</name>
    <dbReference type="NCBI Taxonomy" id="1126955"/>
    <lineage>
        <taxon>Eukaryota</taxon>
        <taxon>Fungi</taxon>
        <taxon>Dikarya</taxon>
        <taxon>Ascomycota</taxon>
        <taxon>Pezizomycotina</taxon>
        <taxon>Sordariomycetes</taxon>
        <taxon>Sordariomycetidae</taxon>
        <taxon>Sordariales</taxon>
        <taxon>Chaetomiaceae</taxon>
        <taxon>Corynascus</taxon>
    </lineage>
</organism>
<dbReference type="InterPro" id="IPR056596">
    <property type="entry name" value="FLAD1_M"/>
</dbReference>
<dbReference type="InterPro" id="IPR001453">
    <property type="entry name" value="MoaB/Mog_dom"/>
</dbReference>
<sequence>MAPGTTAGERASRKIHTAACLIIGDEVLGGKAGQEDGWTNSHEFAKWCFGLGINLKRVEVIEDDEAEIIEAVRRMSERYDLVVTSGGIGPTHDDITYQSIAKAFGLPLVLHQEAYALMKKISKPRHNQPNFNWDVDSPALRAKLRMVELPTDVNRPLEEQFLFPCKKLWVPIAVVNGNVHILPGVPALFTQLLNGLTPIILPRLTDPEGKGLMRISISTPLTESEVAGYLTELAARVEPKGVKVGSYPQWGKDTNTVTLVGRDKEFLESITPEVLQRVKGTIETAGKGDSGTKVEE</sequence>
<reference evidence="2" key="2">
    <citation type="submission" date="2023-05" db="EMBL/GenBank/DDBJ databases">
        <authorList>
            <consortium name="Lawrence Berkeley National Laboratory"/>
            <person name="Steindorff A."/>
            <person name="Hensen N."/>
            <person name="Bonometti L."/>
            <person name="Westerberg I."/>
            <person name="Brannstrom I.O."/>
            <person name="Guillou S."/>
            <person name="Cros-Aarteil S."/>
            <person name="Calhoun S."/>
            <person name="Haridas S."/>
            <person name="Kuo A."/>
            <person name="Mondo S."/>
            <person name="Pangilinan J."/>
            <person name="Riley R."/>
            <person name="Labutti K."/>
            <person name="Andreopoulos B."/>
            <person name="Lipzen A."/>
            <person name="Chen C."/>
            <person name="Yanf M."/>
            <person name="Daum C."/>
            <person name="Ng V."/>
            <person name="Clum A."/>
            <person name="Ohm R."/>
            <person name="Martin F."/>
            <person name="Silar P."/>
            <person name="Natvig D."/>
            <person name="Lalanne C."/>
            <person name="Gautier V."/>
            <person name="Ament-Velasquez S.L."/>
            <person name="Kruys A."/>
            <person name="Hutchinson M.I."/>
            <person name="Powell A.J."/>
            <person name="Barry K."/>
            <person name="Miller A.N."/>
            <person name="Grigoriev I.V."/>
            <person name="Debuchy R."/>
            <person name="Gladieux P."/>
            <person name="Thoren M.H."/>
            <person name="Johannesson H."/>
        </authorList>
    </citation>
    <scope>NUCLEOTIDE SEQUENCE</scope>
    <source>
        <strain evidence="2">CBS 359.72</strain>
    </source>
</reference>
<reference evidence="2" key="1">
    <citation type="journal article" date="2023" name="Mol. Phylogenet. Evol.">
        <title>Genome-scale phylogeny and comparative genomics of the fungal order Sordariales.</title>
        <authorList>
            <person name="Hensen N."/>
            <person name="Bonometti L."/>
            <person name="Westerberg I."/>
            <person name="Brannstrom I.O."/>
            <person name="Guillou S."/>
            <person name="Cros-Aarteil S."/>
            <person name="Calhoun S."/>
            <person name="Haridas S."/>
            <person name="Kuo A."/>
            <person name="Mondo S."/>
            <person name="Pangilinan J."/>
            <person name="Riley R."/>
            <person name="LaButti K."/>
            <person name="Andreopoulos B."/>
            <person name="Lipzen A."/>
            <person name="Chen C."/>
            <person name="Yan M."/>
            <person name="Daum C."/>
            <person name="Ng V."/>
            <person name="Clum A."/>
            <person name="Steindorff A."/>
            <person name="Ohm R.A."/>
            <person name="Martin F."/>
            <person name="Silar P."/>
            <person name="Natvig D.O."/>
            <person name="Lalanne C."/>
            <person name="Gautier V."/>
            <person name="Ament-Velasquez S.L."/>
            <person name="Kruys A."/>
            <person name="Hutchinson M.I."/>
            <person name="Powell A.J."/>
            <person name="Barry K."/>
            <person name="Miller A.N."/>
            <person name="Grigoriev I.V."/>
            <person name="Debuchy R."/>
            <person name="Gladieux P."/>
            <person name="Hiltunen Thoren M."/>
            <person name="Johannesson H."/>
        </authorList>
    </citation>
    <scope>NUCLEOTIDE SEQUENCE</scope>
    <source>
        <strain evidence="2">CBS 359.72</strain>
    </source>
</reference>